<keyword evidence="4 5" id="KW-0472">Membrane</keyword>
<dbReference type="InterPro" id="IPR000515">
    <property type="entry name" value="MetI-like"/>
</dbReference>
<feature type="domain" description="ABC transmembrane type-1" evidence="6">
    <location>
        <begin position="95"/>
        <end position="310"/>
    </location>
</feature>
<evidence type="ECO:0000256" key="1">
    <source>
        <dbReference type="ARBA" id="ARBA00004141"/>
    </source>
</evidence>
<dbReference type="RefSeq" id="WP_044289516.1">
    <property type="nucleotide sequence ID" value="NZ_CABMJZ010000140.1"/>
</dbReference>
<dbReference type="Proteomes" id="UP000306509">
    <property type="component" value="Unassembled WGS sequence"/>
</dbReference>
<dbReference type="InterPro" id="IPR035906">
    <property type="entry name" value="MetI-like_sf"/>
</dbReference>
<organism evidence="7 8">
    <name type="scientific">Robinsoniella peoriensis</name>
    <dbReference type="NCBI Taxonomy" id="180332"/>
    <lineage>
        <taxon>Bacteria</taxon>
        <taxon>Bacillati</taxon>
        <taxon>Bacillota</taxon>
        <taxon>Clostridia</taxon>
        <taxon>Lachnospirales</taxon>
        <taxon>Lachnospiraceae</taxon>
        <taxon>Robinsoniella</taxon>
    </lineage>
</organism>
<dbReference type="SUPFAM" id="SSF161098">
    <property type="entry name" value="MetI-like"/>
    <property type="match status" value="1"/>
</dbReference>
<feature type="transmembrane region" description="Helical" evidence="5">
    <location>
        <begin position="231"/>
        <end position="252"/>
    </location>
</feature>
<evidence type="ECO:0000256" key="3">
    <source>
        <dbReference type="ARBA" id="ARBA00022989"/>
    </source>
</evidence>
<dbReference type="PROSITE" id="PS50928">
    <property type="entry name" value="ABC_TM1"/>
    <property type="match status" value="1"/>
</dbReference>
<comment type="similarity">
    <text evidence="5">Belongs to the binding-protein-dependent transport system permease family.</text>
</comment>
<evidence type="ECO:0000256" key="2">
    <source>
        <dbReference type="ARBA" id="ARBA00022692"/>
    </source>
</evidence>
<feature type="transmembrane region" description="Helical" evidence="5">
    <location>
        <begin position="289"/>
        <end position="313"/>
    </location>
</feature>
<dbReference type="STRING" id="180332.GCA_000797495_05716"/>
<dbReference type="CDD" id="cd06261">
    <property type="entry name" value="TM_PBP2"/>
    <property type="match status" value="1"/>
</dbReference>
<protein>
    <submittedName>
        <fullName evidence="7">Putative multiple-sugar transport system permease YteP</fullName>
    </submittedName>
</protein>
<evidence type="ECO:0000259" key="6">
    <source>
        <dbReference type="PROSITE" id="PS50928"/>
    </source>
</evidence>
<dbReference type="OrthoDB" id="2637002at2"/>
<comment type="caution">
    <text evidence="7">The sequence shown here is derived from an EMBL/GenBank/DDBJ whole genome shotgun (WGS) entry which is preliminary data.</text>
</comment>
<dbReference type="GO" id="GO:0055085">
    <property type="term" value="P:transmembrane transport"/>
    <property type="evidence" value="ECO:0007669"/>
    <property type="project" value="InterPro"/>
</dbReference>
<dbReference type="GO" id="GO:0005886">
    <property type="term" value="C:plasma membrane"/>
    <property type="evidence" value="ECO:0007669"/>
    <property type="project" value="UniProtKB-SubCell"/>
</dbReference>
<keyword evidence="7" id="KW-0762">Sugar transport</keyword>
<feature type="transmembrane region" description="Helical" evidence="5">
    <location>
        <begin position="99"/>
        <end position="120"/>
    </location>
</feature>
<dbReference type="Gene3D" id="1.10.3720.10">
    <property type="entry name" value="MetI-like"/>
    <property type="match status" value="1"/>
</dbReference>
<evidence type="ECO:0000256" key="4">
    <source>
        <dbReference type="ARBA" id="ARBA00023136"/>
    </source>
</evidence>
<dbReference type="PANTHER" id="PTHR43496:SF1">
    <property type="entry name" value="POLYGALACTURONAN_RHAMNOGALACTURONAN TRANSPORT SYSTEM PERMEASE PROTEIN YTEP"/>
    <property type="match status" value="1"/>
</dbReference>
<dbReference type="EMBL" id="QGQD01000078">
    <property type="protein sequence ID" value="TLC99051.1"/>
    <property type="molecule type" value="Genomic_DNA"/>
</dbReference>
<dbReference type="PANTHER" id="PTHR43496">
    <property type="entry name" value="PROTEIN LPLB"/>
    <property type="match status" value="1"/>
</dbReference>
<comment type="subcellular location">
    <subcellularLocation>
        <location evidence="5">Cell membrane</location>
        <topology evidence="5">Multi-pass membrane protein</topology>
    </subcellularLocation>
    <subcellularLocation>
        <location evidence="1">Membrane</location>
        <topology evidence="1">Multi-pass membrane protein</topology>
    </subcellularLocation>
</comment>
<name>A0A4U8Q2S2_9FIRM</name>
<evidence type="ECO:0000313" key="7">
    <source>
        <dbReference type="EMBL" id="TLC99051.1"/>
    </source>
</evidence>
<keyword evidence="8" id="KW-1185">Reference proteome</keyword>
<feature type="transmembrane region" description="Helical" evidence="5">
    <location>
        <begin position="36"/>
        <end position="62"/>
    </location>
</feature>
<evidence type="ECO:0000256" key="5">
    <source>
        <dbReference type="RuleBase" id="RU363032"/>
    </source>
</evidence>
<keyword evidence="3 5" id="KW-1133">Transmembrane helix</keyword>
<keyword evidence="2 5" id="KW-0812">Transmembrane</keyword>
<proteinExistence type="inferred from homology"/>
<dbReference type="Pfam" id="PF00528">
    <property type="entry name" value="BPD_transp_1"/>
    <property type="match status" value="1"/>
</dbReference>
<keyword evidence="5" id="KW-0813">Transport</keyword>
<evidence type="ECO:0000313" key="8">
    <source>
        <dbReference type="Proteomes" id="UP000306509"/>
    </source>
</evidence>
<sequence>MKESSGDMLKPKVSGKTVTFGKKESLLRHIKKEWKLYTFLILPILYYILFKYVPVIGNVIAFRRYKGGPNILGQDWIGLRYFKQFLTDPSFWNAFFNTLRLSIGYLLIRFPATLIFALLINEIRKKRWKKTVQTISYLPHFISLVVVCGMVKELLATNGPVNSLIASLGLDKIPFLSEPGWFDAVYIGSGVWQALGWGTILYLTAMTNINTELYEAAAIDGGGRFKQAIHVTIPGILPTIMTLLIMDIGGIVTSSNMQKILLLYNPLTQERADIIGTLVYRMGIAGGNFSYAAAVGLFEALIGLILVTSANFLSKKFTDTSLW</sequence>
<accession>A0A4U8Q2S2</accession>
<gene>
    <name evidence="7" type="primary">yteP_22</name>
    <name evidence="7" type="ORF">DSM106044_04198</name>
</gene>
<dbReference type="AlphaFoldDB" id="A0A4U8Q2S2"/>
<reference evidence="7 8" key="1">
    <citation type="journal article" date="2019" name="Anaerobe">
        <title>Detection of Robinsoniella peoriensis in multiple bone samples of a trauma patient.</title>
        <authorList>
            <person name="Schrottner P."/>
            <person name="Hartwich K."/>
            <person name="Bunk B."/>
            <person name="Schober I."/>
            <person name="Helbig S."/>
            <person name="Rudolph W.W."/>
            <person name="Gunzer F."/>
        </authorList>
    </citation>
    <scope>NUCLEOTIDE SEQUENCE [LARGE SCALE GENOMIC DNA]</scope>
    <source>
        <strain evidence="7 8">DSM 106044</strain>
    </source>
</reference>